<dbReference type="OrthoDB" id="11564at2157"/>
<keyword evidence="2" id="KW-1185">Reference proteome</keyword>
<dbReference type="AlphaFoldDB" id="A0A6B0GNW4"/>
<comment type="caution">
    <text evidence="1">The sequence shown here is derived from an EMBL/GenBank/DDBJ whole genome shotgun (WGS) entry which is preliminary data.</text>
</comment>
<evidence type="ECO:0000313" key="1">
    <source>
        <dbReference type="EMBL" id="MWG35209.1"/>
    </source>
</evidence>
<dbReference type="Proteomes" id="UP000451471">
    <property type="component" value="Unassembled WGS sequence"/>
</dbReference>
<sequence>MSDADPDERMDETTTWPDLGIALYDRLTGRNAVIEYEFEDMNVHVPSHAGENADHAHWRLDGTITISTREKED</sequence>
<evidence type="ECO:0000313" key="2">
    <source>
        <dbReference type="Proteomes" id="UP000451471"/>
    </source>
</evidence>
<dbReference type="RefSeq" id="WP_158204896.1">
    <property type="nucleotide sequence ID" value="NZ_WSZK01000018.1"/>
</dbReference>
<protein>
    <submittedName>
        <fullName evidence="1">Uncharacterized protein</fullName>
    </submittedName>
</protein>
<organism evidence="1 2">
    <name type="scientific">Halomarina oriensis</name>
    <dbReference type="NCBI Taxonomy" id="671145"/>
    <lineage>
        <taxon>Archaea</taxon>
        <taxon>Methanobacteriati</taxon>
        <taxon>Methanobacteriota</taxon>
        <taxon>Stenosarchaea group</taxon>
        <taxon>Halobacteria</taxon>
        <taxon>Halobacteriales</taxon>
        <taxon>Natronomonadaceae</taxon>
        <taxon>Halomarina</taxon>
    </lineage>
</organism>
<dbReference type="EMBL" id="WSZK01000018">
    <property type="protein sequence ID" value="MWG35209.1"/>
    <property type="molecule type" value="Genomic_DNA"/>
</dbReference>
<gene>
    <name evidence="1" type="ORF">GQS65_12045</name>
</gene>
<reference evidence="1 2" key="1">
    <citation type="submission" date="2019-12" db="EMBL/GenBank/DDBJ databases">
        <title>Halocatena pleomorpha gen. nov. sp. nov., an extremely halophilic archaeon of family Halobacteriaceae isolated from saltpan soil.</title>
        <authorList>
            <person name="Pal Y."/>
            <person name="Verma A."/>
            <person name="Krishnamurthi S."/>
            <person name="Kumar P."/>
        </authorList>
    </citation>
    <scope>NUCLEOTIDE SEQUENCE [LARGE SCALE GENOMIC DNA]</scope>
    <source>
        <strain evidence="1 2">JCM 16495</strain>
    </source>
</reference>
<name>A0A6B0GNW4_9EURY</name>
<accession>A0A6B0GNW4</accession>
<proteinExistence type="predicted"/>